<dbReference type="Pfam" id="PF24016">
    <property type="entry name" value="DUF7330"/>
    <property type="match status" value="1"/>
</dbReference>
<organism evidence="3 4">
    <name type="scientific">Cristinia sonorae</name>
    <dbReference type="NCBI Taxonomy" id="1940300"/>
    <lineage>
        <taxon>Eukaryota</taxon>
        <taxon>Fungi</taxon>
        <taxon>Dikarya</taxon>
        <taxon>Basidiomycota</taxon>
        <taxon>Agaricomycotina</taxon>
        <taxon>Agaricomycetes</taxon>
        <taxon>Agaricomycetidae</taxon>
        <taxon>Agaricales</taxon>
        <taxon>Pleurotineae</taxon>
        <taxon>Stephanosporaceae</taxon>
        <taxon>Cristinia</taxon>
    </lineage>
</organism>
<proteinExistence type="predicted"/>
<dbReference type="EMBL" id="JAEVFJ010000006">
    <property type="protein sequence ID" value="KAH8103839.1"/>
    <property type="molecule type" value="Genomic_DNA"/>
</dbReference>
<feature type="domain" description="DUF7330" evidence="2">
    <location>
        <begin position="244"/>
        <end position="343"/>
    </location>
</feature>
<gene>
    <name evidence="3" type="ORF">BXZ70DRAFT_904994</name>
</gene>
<dbReference type="InterPro" id="IPR055754">
    <property type="entry name" value="DUF7330"/>
</dbReference>
<protein>
    <recommendedName>
        <fullName evidence="2">DUF7330 domain-containing protein</fullName>
    </recommendedName>
</protein>
<dbReference type="Proteomes" id="UP000813824">
    <property type="component" value="Unassembled WGS sequence"/>
</dbReference>
<feature type="region of interest" description="Disordered" evidence="1">
    <location>
        <begin position="1"/>
        <end position="21"/>
    </location>
</feature>
<keyword evidence="4" id="KW-1185">Reference proteome</keyword>
<name>A0A8K0UT71_9AGAR</name>
<evidence type="ECO:0000259" key="2">
    <source>
        <dbReference type="Pfam" id="PF24016"/>
    </source>
</evidence>
<sequence length="422" mass="46141">MTLLNGEKSGNEKVAGPSYLRGADSTHPDCVQNAIWTQHDGQLNHSHEYPGGFFRLVKTSFALPLNSERLYFLSKGAFSHGTIEIIDDGKNGDDNVVVDIAFLYSREVALTKMEVCRLQRGSSANGIGIFSPTFMWPHLWDRTHVAVVVHLPRGGVNPCRYHVFETDMSGFVHNVRNLDSSATFRSVSLKTTNVPINIQSLTAESGRVETTNSPIEGKITSSASFEVRTTNAPVKVNATLYSKDNASPTKLHLFTQNSVIRSDISLVNHNPGDTGGSFDIKTTTTNASIDLTFPICPTSARLSLDAHSSNAPVNITLHPSYEGSFDLKASTWMGTSVKYQDVIEDPAGKGRQRLVEVLDDKKGHAEGSVQWRGDTVGAGGARVPGSIKLIREQAYLKRPAPSRDSTLVYQYVTPAHYVLPRL</sequence>
<evidence type="ECO:0000313" key="3">
    <source>
        <dbReference type="EMBL" id="KAH8103839.1"/>
    </source>
</evidence>
<dbReference type="AlphaFoldDB" id="A0A8K0UT71"/>
<evidence type="ECO:0000313" key="4">
    <source>
        <dbReference type="Proteomes" id="UP000813824"/>
    </source>
</evidence>
<dbReference type="OrthoDB" id="5570013at2759"/>
<comment type="caution">
    <text evidence="3">The sequence shown here is derived from an EMBL/GenBank/DDBJ whole genome shotgun (WGS) entry which is preliminary data.</text>
</comment>
<reference evidence="3" key="1">
    <citation type="journal article" date="2021" name="New Phytol.">
        <title>Evolutionary innovations through gain and loss of genes in the ectomycorrhizal Boletales.</title>
        <authorList>
            <person name="Wu G."/>
            <person name="Miyauchi S."/>
            <person name="Morin E."/>
            <person name="Kuo A."/>
            <person name="Drula E."/>
            <person name="Varga T."/>
            <person name="Kohler A."/>
            <person name="Feng B."/>
            <person name="Cao Y."/>
            <person name="Lipzen A."/>
            <person name="Daum C."/>
            <person name="Hundley H."/>
            <person name="Pangilinan J."/>
            <person name="Johnson J."/>
            <person name="Barry K."/>
            <person name="LaButti K."/>
            <person name="Ng V."/>
            <person name="Ahrendt S."/>
            <person name="Min B."/>
            <person name="Choi I.G."/>
            <person name="Park H."/>
            <person name="Plett J.M."/>
            <person name="Magnuson J."/>
            <person name="Spatafora J.W."/>
            <person name="Nagy L.G."/>
            <person name="Henrissat B."/>
            <person name="Grigoriev I.V."/>
            <person name="Yang Z.L."/>
            <person name="Xu J."/>
            <person name="Martin F.M."/>
        </authorList>
    </citation>
    <scope>NUCLEOTIDE SEQUENCE</scope>
    <source>
        <strain evidence="3">KKN 215</strain>
    </source>
</reference>
<accession>A0A8K0UT71</accession>
<evidence type="ECO:0000256" key="1">
    <source>
        <dbReference type="SAM" id="MobiDB-lite"/>
    </source>
</evidence>